<feature type="domain" description="Calx-beta" evidence="7">
    <location>
        <begin position="1260"/>
        <end position="1363"/>
    </location>
</feature>
<dbReference type="InterPro" id="IPR012334">
    <property type="entry name" value="Pectin_lyas_fold"/>
</dbReference>
<dbReference type="Pfam" id="PF17210">
    <property type="entry name" value="SdrD_B"/>
    <property type="match status" value="4"/>
</dbReference>
<keyword evidence="4" id="KW-0677">Repeat</keyword>
<evidence type="ECO:0000259" key="7">
    <source>
        <dbReference type="SMART" id="SM00237"/>
    </source>
</evidence>
<dbReference type="InterPro" id="IPR051417">
    <property type="entry name" value="SDr/BOS_complex"/>
</dbReference>
<dbReference type="Gene3D" id="2.160.20.10">
    <property type="entry name" value="Single-stranded right-handed beta-helix, Pectin lyase-like"/>
    <property type="match status" value="1"/>
</dbReference>
<evidence type="ECO:0000256" key="2">
    <source>
        <dbReference type="ARBA" id="ARBA00022525"/>
    </source>
</evidence>
<dbReference type="InterPro" id="IPR013783">
    <property type="entry name" value="Ig-like_fold"/>
</dbReference>
<accession>A0ABU5TR51</accession>
<dbReference type="Gene3D" id="2.60.40.10">
    <property type="entry name" value="Immunoglobulins"/>
    <property type="match status" value="7"/>
</dbReference>
<protein>
    <submittedName>
        <fullName evidence="8">SdrD B-like domain-containing protein</fullName>
    </submittedName>
</protein>
<dbReference type="InterPro" id="IPR011050">
    <property type="entry name" value="Pectin_lyase_fold/virulence"/>
</dbReference>
<evidence type="ECO:0000256" key="1">
    <source>
        <dbReference type="ARBA" id="ARBA00004613"/>
    </source>
</evidence>
<keyword evidence="9" id="KW-1185">Reference proteome</keyword>
<name>A0ABU5TR51_9CYAN</name>
<proteinExistence type="predicted"/>
<dbReference type="Gene3D" id="2.60.40.2810">
    <property type="match status" value="1"/>
</dbReference>
<dbReference type="Proteomes" id="UP001301728">
    <property type="component" value="Unassembled WGS sequence"/>
</dbReference>
<dbReference type="Gene3D" id="2.60.40.2030">
    <property type="match status" value="1"/>
</dbReference>
<gene>
    <name evidence="8" type="ORF">VB854_00085</name>
</gene>
<dbReference type="RefSeq" id="WP_323273914.1">
    <property type="nucleotide sequence ID" value="NZ_JAYGHT010000001.1"/>
</dbReference>
<dbReference type="Pfam" id="PF17963">
    <property type="entry name" value="Big_9"/>
    <property type="match status" value="1"/>
</dbReference>
<dbReference type="NCBIfam" id="NF041518">
    <property type="entry name" value="choice_anch_Q"/>
    <property type="match status" value="1"/>
</dbReference>
<dbReference type="SMART" id="SM00237">
    <property type="entry name" value="Calx_beta"/>
    <property type="match status" value="1"/>
</dbReference>
<dbReference type="SUPFAM" id="SSF117074">
    <property type="entry name" value="Hypothetical protein PA1324"/>
    <property type="match status" value="8"/>
</dbReference>
<evidence type="ECO:0000256" key="6">
    <source>
        <dbReference type="SAM" id="MobiDB-lite"/>
    </source>
</evidence>
<dbReference type="SMART" id="SM00710">
    <property type="entry name" value="PbH1"/>
    <property type="match status" value="6"/>
</dbReference>
<keyword evidence="2" id="KW-0964">Secreted</keyword>
<keyword evidence="5" id="KW-0106">Calcium</keyword>
<reference evidence="8 9" key="1">
    <citation type="submission" date="2023-12" db="EMBL/GenBank/DDBJ databases">
        <title>Baltic Sea Cyanobacteria.</title>
        <authorList>
            <person name="Delbaje E."/>
            <person name="Fewer D.P."/>
            <person name="Shishido T.K."/>
        </authorList>
    </citation>
    <scope>NUCLEOTIDE SEQUENCE [LARGE SCALE GENOMIC DNA]</scope>
    <source>
        <strain evidence="8 9">CCNP 1315</strain>
    </source>
</reference>
<dbReference type="EMBL" id="JAYGHT010000001">
    <property type="protein sequence ID" value="MEA5517337.1"/>
    <property type="molecule type" value="Genomic_DNA"/>
</dbReference>
<sequence>MSTIRGSVFQDSITANGIFDLGEGLPDVTVILVGPTEDLDGDGEPDDLDGDGEPDGERRTDLTNDNGNYEFTNLPAGEFTLDQETIDRFSEPVGVPLAITTTDDPNERIDVNILNFPIPNQPPIAVDDTATTNAGTPISIDVLANDSDPDNSPSPLSITEITTTPTNGTAIINDNGTLDDTTDDFIDYTPSSEFSGATFTYTITDGLATDTANVTITVNAVEPQPTIPTTLIVTTTEDENDPEPLTDPSDLSLREAIELANSNPDSNTIEFDPNVFATPQTINLSLGQLTITENLTINGLGADRITVDANQNSRVFNINDGNNDENKQVEINGLTITGGRTPFALELDENLATNSEPGGGIFSAENLTVINSRISENTASGAGGGIASNGFDNSTTIINSTISENIVLAVSSEVFSSGFGGGISASNLRVNNSTISGNRAEIGGGIETSGAVINNSTISGNRADSRGGGLAIFFQEVGFPDGTLVINNSTITQNSATSVGGISSQNINSRIPINNSIIAGNTGSASLTGGASVDLSDEVQGNDNLIGIPDGLSLDDILDVELRNNGGSTATHALVPGSPAIDAGNNDIANQNELITDQRGDGFDRIVDGSGNGEAVVDIGAFEVQEPQGLSTLTGAVFEDVNGNGEFDPGEGLEGVLVFIDTNENDLPEEGEPQTPTGADGSYTFFNLPVDTVTLNQVLPEGFVSEDTPAEIPLIANETVSFNILNVRQIPGLGSIQGVKFNDLFDQDGNFDPEDGETRIPDVPIFLELISENGREVIQETITDSDGSFLFNNLTPGTYVVREEPQLGFTRTTPPQEITVSADSVTEFDIGNQAEAVETGSITGVKFQDDSPTNGVQDPEELLLSGFTIYVDLDGDGQRDENEPSGITDENGSYSILDVPVGEWVLREDLTEEQQLEFLQSLDGVPVEVTASEQPTTANIGNVPRIPETGTIAGVKFEDLNQNGIQDPNEDPLPGFTIYIDSNNDGIFNDGEFSDSTNNQGEYRFDNLDPGTYIVREVQQPGFIQTSPNSEADLTVEVIANQESILNFGNFREASPETGQISGTKFNDANDNENLDPGEQGIGGVTIYLDLNNNGQLDLNSNDPINNEPFVSTGADGSYEFVDLTPGSYFVRELLPPGFARTTPDEEPITVSDGENVSFNIGNVELGSIRGTFFNDLNANGIRDLDEPGLPNFPVFLDLNRDNIPNPEEPTTISDVAGNYLFGNLFPDTYSVRQVNSGSFLPTLTPNPIVIESGSDAVNALNVNFGNGLPGILGFNEASYRINEDGTSEMEILVTRTEGSVGEVSATVETAPGTATSGLDYNPTPEPQTVTFANGDSEPKLVTIPIVDDPLIEPDETIILNLVNPTGGATLGRLPEETPSVPDIPSNSISGVVFNDLNANSLLDIDSVTEIPDEPLGDATVYLDLDNDSSRDDGEPTTTTDSNGNFIFLDLPPTPNIDPVTGFAPAEDAYVVRVEPTNQQPNLTTPVPAITLAAGEAAQVTAGLSSEFPFPPENQFAQPDGGVDENALIPIRGFAPSPSVDSDSFRQATLTINASDVGVPLDLSGIEDLEPVNSLDSFINAGVEISDNALGIVSFEQDGSGNFMDADPLNSNAITYDQGDSIILNVPAGFEQQFSFRYASPFFSGHTVTIYDQVNGGGTPLVAATQLPETNDSGDTPGAYEISAEPFSVGFDGIARSVVIGSQADKLVFTDLTFG</sequence>
<feature type="region of interest" description="Disordered" evidence="6">
    <location>
        <begin position="1425"/>
        <end position="1446"/>
    </location>
</feature>
<organism evidence="8 9">
    <name type="scientific">Limnoraphis robusta CCNP1315</name>
    <dbReference type="NCBI Taxonomy" id="3110306"/>
    <lineage>
        <taxon>Bacteria</taxon>
        <taxon>Bacillati</taxon>
        <taxon>Cyanobacteriota</taxon>
        <taxon>Cyanophyceae</taxon>
        <taxon>Oscillatoriophycideae</taxon>
        <taxon>Oscillatoriales</taxon>
        <taxon>Sirenicapillariaceae</taxon>
        <taxon>Limnoraphis</taxon>
    </lineage>
</organism>
<dbReference type="InterPro" id="IPR059226">
    <property type="entry name" value="Choice_anch_Q_dom"/>
</dbReference>
<comment type="caution">
    <text evidence="8">The sequence shown here is derived from an EMBL/GenBank/DDBJ whole genome shotgun (WGS) entry which is preliminary data.</text>
</comment>
<feature type="region of interest" description="Disordered" evidence="6">
    <location>
        <begin position="34"/>
        <end position="67"/>
    </location>
</feature>
<feature type="compositionally biased region" description="Acidic residues" evidence="6">
    <location>
        <begin position="37"/>
        <end position="54"/>
    </location>
</feature>
<dbReference type="InterPro" id="IPR006626">
    <property type="entry name" value="PbH1"/>
</dbReference>
<evidence type="ECO:0000313" key="9">
    <source>
        <dbReference type="Proteomes" id="UP001301728"/>
    </source>
</evidence>
<dbReference type="SUPFAM" id="SSF141072">
    <property type="entry name" value="CalX-like"/>
    <property type="match status" value="1"/>
</dbReference>
<evidence type="ECO:0000313" key="8">
    <source>
        <dbReference type="EMBL" id="MEA5517337.1"/>
    </source>
</evidence>
<dbReference type="SUPFAM" id="SSF51126">
    <property type="entry name" value="Pectin lyase-like"/>
    <property type="match status" value="1"/>
</dbReference>
<dbReference type="InterPro" id="IPR033764">
    <property type="entry name" value="Sdr_B"/>
</dbReference>
<comment type="subcellular location">
    <subcellularLocation>
        <location evidence="1">Secreted</location>
    </subcellularLocation>
</comment>
<dbReference type="InterPro" id="IPR038081">
    <property type="entry name" value="CalX-like_sf"/>
</dbReference>
<dbReference type="InterPro" id="IPR003644">
    <property type="entry name" value="Calx_beta"/>
</dbReference>
<evidence type="ECO:0000256" key="5">
    <source>
        <dbReference type="ARBA" id="ARBA00022837"/>
    </source>
</evidence>
<feature type="compositionally biased region" description="Polar residues" evidence="6">
    <location>
        <begin position="1436"/>
        <end position="1445"/>
    </location>
</feature>
<dbReference type="Pfam" id="PF03160">
    <property type="entry name" value="Calx-beta"/>
    <property type="match status" value="1"/>
</dbReference>
<evidence type="ECO:0000256" key="4">
    <source>
        <dbReference type="ARBA" id="ARBA00022737"/>
    </source>
</evidence>
<evidence type="ECO:0000256" key="3">
    <source>
        <dbReference type="ARBA" id="ARBA00022729"/>
    </source>
</evidence>
<keyword evidence="3" id="KW-0732">Signal</keyword>
<dbReference type="PANTHER" id="PTHR23303">
    <property type="entry name" value="CARBOXYPEPTIDASE REGULATORY REGION-CONTAINING"/>
    <property type="match status" value="1"/>
</dbReference>